<dbReference type="SUPFAM" id="SSF47413">
    <property type="entry name" value="lambda repressor-like DNA-binding domains"/>
    <property type="match status" value="1"/>
</dbReference>
<sequence>MNNFGEKVKSLRELKQMNQQELAIKVRVGPGTIEKYEAGLKVPDIQMILKLSTVLDVPATELLPITEQPGGSNELEILHLTQKVGVTKSELILSKIVDLSDEEFSQLLEWIQELEKNKTVH</sequence>
<keyword evidence="4" id="KW-1185">Reference proteome</keyword>
<evidence type="ECO:0000313" key="3">
    <source>
        <dbReference type="EMBL" id="SDP95720.1"/>
    </source>
</evidence>
<protein>
    <submittedName>
        <fullName evidence="3">Helix-turn-helix domain-containing protein</fullName>
    </submittedName>
</protein>
<organism evidence="3 4">
    <name type="scientific">Litchfieldia salsa</name>
    <dbReference type="NCBI Taxonomy" id="930152"/>
    <lineage>
        <taxon>Bacteria</taxon>
        <taxon>Bacillati</taxon>
        <taxon>Bacillota</taxon>
        <taxon>Bacilli</taxon>
        <taxon>Bacillales</taxon>
        <taxon>Bacillaceae</taxon>
        <taxon>Litchfieldia</taxon>
    </lineage>
</organism>
<dbReference type="PROSITE" id="PS50943">
    <property type="entry name" value="HTH_CROC1"/>
    <property type="match status" value="1"/>
</dbReference>
<dbReference type="GO" id="GO:0003677">
    <property type="term" value="F:DNA binding"/>
    <property type="evidence" value="ECO:0007669"/>
    <property type="project" value="UniProtKB-KW"/>
</dbReference>
<proteinExistence type="predicted"/>
<accession>A0A1H0WYL5</accession>
<evidence type="ECO:0000313" key="4">
    <source>
        <dbReference type="Proteomes" id="UP000199159"/>
    </source>
</evidence>
<dbReference type="InterPro" id="IPR010982">
    <property type="entry name" value="Lambda_DNA-bd_dom_sf"/>
</dbReference>
<name>A0A1H0WYL5_9BACI</name>
<dbReference type="RefSeq" id="WP_090859431.1">
    <property type="nucleotide sequence ID" value="NZ_FNJU01000019.1"/>
</dbReference>
<dbReference type="AlphaFoldDB" id="A0A1H0WYL5"/>
<dbReference type="OrthoDB" id="2168837at2"/>
<dbReference type="Proteomes" id="UP000199159">
    <property type="component" value="Unassembled WGS sequence"/>
</dbReference>
<gene>
    <name evidence="3" type="ORF">SAMN05216565_11930</name>
</gene>
<feature type="domain" description="HTH cro/C1-type" evidence="2">
    <location>
        <begin position="8"/>
        <end position="62"/>
    </location>
</feature>
<dbReference type="STRING" id="930152.SAMN05216565_11930"/>
<dbReference type="SMART" id="SM00530">
    <property type="entry name" value="HTH_XRE"/>
    <property type="match status" value="1"/>
</dbReference>
<dbReference type="Pfam" id="PF01381">
    <property type="entry name" value="HTH_3"/>
    <property type="match status" value="1"/>
</dbReference>
<dbReference type="PANTHER" id="PTHR46558">
    <property type="entry name" value="TRACRIPTIONAL REGULATORY PROTEIN-RELATED-RELATED"/>
    <property type="match status" value="1"/>
</dbReference>
<evidence type="ECO:0000256" key="1">
    <source>
        <dbReference type="ARBA" id="ARBA00023125"/>
    </source>
</evidence>
<reference evidence="4" key="1">
    <citation type="submission" date="2016-10" db="EMBL/GenBank/DDBJ databases">
        <authorList>
            <person name="Varghese N."/>
            <person name="Submissions S."/>
        </authorList>
    </citation>
    <scope>NUCLEOTIDE SEQUENCE [LARGE SCALE GENOMIC DNA]</scope>
    <source>
        <strain evidence="4">IBRC-M10078</strain>
    </source>
</reference>
<keyword evidence="1" id="KW-0238">DNA-binding</keyword>
<dbReference type="PANTHER" id="PTHR46558:SF3">
    <property type="entry name" value="TRANSCRIPTIONAL REGULATOR"/>
    <property type="match status" value="1"/>
</dbReference>
<dbReference type="CDD" id="cd00093">
    <property type="entry name" value="HTH_XRE"/>
    <property type="match status" value="1"/>
</dbReference>
<dbReference type="Gene3D" id="1.10.260.40">
    <property type="entry name" value="lambda repressor-like DNA-binding domains"/>
    <property type="match status" value="1"/>
</dbReference>
<dbReference type="InterPro" id="IPR001387">
    <property type="entry name" value="Cro/C1-type_HTH"/>
</dbReference>
<dbReference type="EMBL" id="FNJU01000019">
    <property type="protein sequence ID" value="SDP95720.1"/>
    <property type="molecule type" value="Genomic_DNA"/>
</dbReference>
<evidence type="ECO:0000259" key="2">
    <source>
        <dbReference type="PROSITE" id="PS50943"/>
    </source>
</evidence>